<dbReference type="InterPro" id="IPR006311">
    <property type="entry name" value="TAT_signal"/>
</dbReference>
<sequence>MPTRRALLVTGAASAVIVGGGLFAYDIFSPNLSRAREPWRAAAEGFGDTRLDILAYAILAPNPHNRQPWIIELIGEDGIRLTADLDRMLPETDPPNRQITIGFGAFLELLRMAAAEKGYRAAITPFPDGEPQPVLDARAIADIRLVPEPGIAKDPLFGAVLDRHTNREAYDPEPVAGSRLAALQTALPDADRVGLGWANDAESVAPLKRIATEAWMIEYRTPHTLQESIDLMRIGAAEANAAPDGIILDGPFMEAASNLGMVTREKLADPESYGFAEGIRMYTALIDASPAMVWLHSADNSRETQLDTGAAWLRVQLAAAREGLAMQPLSQALQEFPEMAEQYRRIHSHLGIAAPARLQGLFRIGQAPAIPPAPRWPLTSRLVDIA</sequence>
<dbReference type="OrthoDB" id="8156917at2"/>
<dbReference type="NCBIfam" id="NF047509">
    <property type="entry name" value="Rv3131_FMN_oxido"/>
    <property type="match status" value="1"/>
</dbReference>
<dbReference type="InterPro" id="IPR000415">
    <property type="entry name" value="Nitroreductase-like"/>
</dbReference>
<dbReference type="RefSeq" id="WP_116236259.1">
    <property type="nucleotide sequence ID" value="NZ_QRDP01000004.1"/>
</dbReference>
<proteinExistence type="predicted"/>
<dbReference type="AlphaFoldDB" id="A0A3D9FGH6"/>
<evidence type="ECO:0000313" key="2">
    <source>
        <dbReference type="Proteomes" id="UP000256310"/>
    </source>
</evidence>
<dbReference type="GO" id="GO:0016491">
    <property type="term" value="F:oxidoreductase activity"/>
    <property type="evidence" value="ECO:0007669"/>
    <property type="project" value="InterPro"/>
</dbReference>
<evidence type="ECO:0000313" key="1">
    <source>
        <dbReference type="EMBL" id="RED16910.1"/>
    </source>
</evidence>
<protein>
    <submittedName>
        <fullName evidence="1">Nitroreductase family protein</fullName>
    </submittedName>
</protein>
<dbReference type="EMBL" id="QRDP01000004">
    <property type="protein sequence ID" value="RED16910.1"/>
    <property type="molecule type" value="Genomic_DNA"/>
</dbReference>
<comment type="caution">
    <text evidence="1">The sequence shown here is derived from an EMBL/GenBank/DDBJ whole genome shotgun (WGS) entry which is preliminary data.</text>
</comment>
<name>A0A3D9FGH6_9SPHN</name>
<organism evidence="1 2">
    <name type="scientific">Parasphingopyxis lamellibrachiae</name>
    <dbReference type="NCBI Taxonomy" id="680125"/>
    <lineage>
        <taxon>Bacteria</taxon>
        <taxon>Pseudomonadati</taxon>
        <taxon>Pseudomonadota</taxon>
        <taxon>Alphaproteobacteria</taxon>
        <taxon>Sphingomonadales</taxon>
        <taxon>Sphingomonadaceae</taxon>
        <taxon>Parasphingopyxis</taxon>
    </lineage>
</organism>
<accession>A0A3D9FGH6</accession>
<dbReference type="Gene3D" id="3.40.109.10">
    <property type="entry name" value="NADH Oxidase"/>
    <property type="match status" value="1"/>
</dbReference>
<gene>
    <name evidence="1" type="ORF">DFR46_1944</name>
</gene>
<dbReference type="Proteomes" id="UP000256310">
    <property type="component" value="Unassembled WGS sequence"/>
</dbReference>
<keyword evidence="2" id="KW-1185">Reference proteome</keyword>
<reference evidence="1 2" key="1">
    <citation type="submission" date="2018-07" db="EMBL/GenBank/DDBJ databases">
        <title>Genomic Encyclopedia of Type Strains, Phase IV (KMG-IV): sequencing the most valuable type-strain genomes for metagenomic binning, comparative biology and taxonomic classification.</title>
        <authorList>
            <person name="Goeker M."/>
        </authorList>
    </citation>
    <scope>NUCLEOTIDE SEQUENCE [LARGE SCALE GENOMIC DNA]</scope>
    <source>
        <strain evidence="1 2">DSM 26725</strain>
    </source>
</reference>
<dbReference type="SUPFAM" id="SSF55469">
    <property type="entry name" value="FMN-dependent nitroreductase-like"/>
    <property type="match status" value="1"/>
</dbReference>
<dbReference type="PROSITE" id="PS51318">
    <property type="entry name" value="TAT"/>
    <property type="match status" value="1"/>
</dbReference>